<keyword evidence="4 6" id="KW-0472">Membrane</keyword>
<organism evidence="9 10">
    <name type="scientific">Tsukamurella pulmonis</name>
    <dbReference type="NCBI Taxonomy" id="47312"/>
    <lineage>
        <taxon>Bacteria</taxon>
        <taxon>Bacillati</taxon>
        <taxon>Actinomycetota</taxon>
        <taxon>Actinomycetes</taxon>
        <taxon>Mycobacteriales</taxon>
        <taxon>Tsukamurellaceae</taxon>
        <taxon>Tsukamurella</taxon>
    </lineage>
</organism>
<dbReference type="InterPro" id="IPR007267">
    <property type="entry name" value="GtrA_DPMS_TM"/>
</dbReference>
<feature type="domain" description="Glycosyltransferase 2-like" evidence="7">
    <location>
        <begin position="29"/>
        <end position="195"/>
    </location>
</feature>
<dbReference type="PANTHER" id="PTHR10859:SF91">
    <property type="entry name" value="DOLICHYL-PHOSPHATE BETA-GLUCOSYLTRANSFERASE"/>
    <property type="match status" value="1"/>
</dbReference>
<evidence type="ECO:0000256" key="1">
    <source>
        <dbReference type="ARBA" id="ARBA00004141"/>
    </source>
</evidence>
<dbReference type="GO" id="GO:0000271">
    <property type="term" value="P:polysaccharide biosynthetic process"/>
    <property type="evidence" value="ECO:0007669"/>
    <property type="project" value="InterPro"/>
</dbReference>
<keyword evidence="10" id="KW-1185">Reference proteome</keyword>
<keyword evidence="3 6" id="KW-1133">Transmembrane helix</keyword>
<keyword evidence="9" id="KW-0808">Transferase</keyword>
<dbReference type="Pfam" id="PF04138">
    <property type="entry name" value="GtrA_DPMS_TM"/>
    <property type="match status" value="1"/>
</dbReference>
<feature type="transmembrane region" description="Helical" evidence="6">
    <location>
        <begin position="315"/>
        <end position="333"/>
    </location>
</feature>
<dbReference type="OrthoDB" id="2369748at2"/>
<dbReference type="SUPFAM" id="SSF53448">
    <property type="entry name" value="Nucleotide-diphospho-sugar transferases"/>
    <property type="match status" value="1"/>
</dbReference>
<comment type="subcellular location">
    <subcellularLocation>
        <location evidence="1">Membrane</location>
        <topology evidence="1">Multi-pass membrane protein</topology>
    </subcellularLocation>
</comment>
<dbReference type="AlphaFoldDB" id="A0A1H1EI26"/>
<evidence type="ECO:0000256" key="2">
    <source>
        <dbReference type="ARBA" id="ARBA00022692"/>
    </source>
</evidence>
<proteinExistence type="predicted"/>
<dbReference type="GO" id="GO:0016020">
    <property type="term" value="C:membrane"/>
    <property type="evidence" value="ECO:0007669"/>
    <property type="project" value="UniProtKB-SubCell"/>
</dbReference>
<dbReference type="InterPro" id="IPR001173">
    <property type="entry name" value="Glyco_trans_2-like"/>
</dbReference>
<evidence type="ECO:0000256" key="5">
    <source>
        <dbReference type="SAM" id="MobiDB-lite"/>
    </source>
</evidence>
<evidence type="ECO:0000313" key="9">
    <source>
        <dbReference type="EMBL" id="SDQ88099.1"/>
    </source>
</evidence>
<dbReference type="InterPro" id="IPR029044">
    <property type="entry name" value="Nucleotide-diphossugar_trans"/>
</dbReference>
<dbReference type="Gene3D" id="3.90.550.10">
    <property type="entry name" value="Spore Coat Polysaccharide Biosynthesis Protein SpsA, Chain A"/>
    <property type="match status" value="1"/>
</dbReference>
<feature type="region of interest" description="Disordered" evidence="5">
    <location>
        <begin position="1"/>
        <end position="23"/>
    </location>
</feature>
<feature type="transmembrane region" description="Helical" evidence="6">
    <location>
        <begin position="291"/>
        <end position="309"/>
    </location>
</feature>
<feature type="domain" description="GtrA/DPMS transmembrane" evidence="8">
    <location>
        <begin position="290"/>
        <end position="406"/>
    </location>
</feature>
<dbReference type="STRING" id="47312.SAMN04489765_2204"/>
<dbReference type="GO" id="GO:0006487">
    <property type="term" value="P:protein N-linked glycosylation"/>
    <property type="evidence" value="ECO:0007669"/>
    <property type="project" value="TreeGrafter"/>
</dbReference>
<dbReference type="RefSeq" id="WP_068565483.1">
    <property type="nucleotide sequence ID" value="NZ_FNLF01000002.1"/>
</dbReference>
<evidence type="ECO:0000259" key="8">
    <source>
        <dbReference type="Pfam" id="PF04138"/>
    </source>
</evidence>
<dbReference type="Pfam" id="PF00535">
    <property type="entry name" value="Glycos_transf_2"/>
    <property type="match status" value="1"/>
</dbReference>
<dbReference type="GO" id="GO:0016740">
    <property type="term" value="F:transferase activity"/>
    <property type="evidence" value="ECO:0007669"/>
    <property type="project" value="UniProtKB-KW"/>
</dbReference>
<gene>
    <name evidence="9" type="ORF">SAMN04489765_2204</name>
</gene>
<reference evidence="10" key="1">
    <citation type="submission" date="2016-10" db="EMBL/GenBank/DDBJ databases">
        <authorList>
            <person name="Varghese N."/>
            <person name="Submissions S."/>
        </authorList>
    </citation>
    <scope>NUCLEOTIDE SEQUENCE [LARGE SCALE GENOMIC DNA]</scope>
    <source>
        <strain evidence="10">DSM 44142</strain>
    </source>
</reference>
<accession>A0A1H1EI26</accession>
<evidence type="ECO:0000256" key="3">
    <source>
        <dbReference type="ARBA" id="ARBA00022989"/>
    </source>
</evidence>
<keyword evidence="2 6" id="KW-0812">Transmembrane</keyword>
<dbReference type="PANTHER" id="PTHR10859">
    <property type="entry name" value="GLYCOSYL TRANSFERASE"/>
    <property type="match status" value="1"/>
</dbReference>
<feature type="transmembrane region" description="Helical" evidence="6">
    <location>
        <begin position="354"/>
        <end position="376"/>
    </location>
</feature>
<name>A0A1H1EI26_9ACTN</name>
<dbReference type="EMBL" id="FNLF01000002">
    <property type="protein sequence ID" value="SDQ88099.1"/>
    <property type="molecule type" value="Genomic_DNA"/>
</dbReference>
<evidence type="ECO:0000256" key="6">
    <source>
        <dbReference type="SAM" id="Phobius"/>
    </source>
</evidence>
<evidence type="ECO:0000313" key="10">
    <source>
        <dbReference type="Proteomes" id="UP000183053"/>
    </source>
</evidence>
<evidence type="ECO:0000259" key="7">
    <source>
        <dbReference type="Pfam" id="PF00535"/>
    </source>
</evidence>
<sequence length="418" mass="44826">MTTDTATDRTVAPAGARPDGTPPTPLLDIVIPVYNESHTIAHCIHTLRAYIDDELHLPARITIADNASTDDTLDRARALAAADAGVQVVHLDAKGRGRALRRVWAESDARVLVYMDVDLSTDLNALLPLVAPLLSGHSDLAIGTRLGRGANVVRGPKREFISRGYNLLLHTALRVRFSDAQCGFKAIRTDVARELLPLVQDGEWFFDTELLVLAERAGLRIHEVPVDWTDDPDSRVDIADTVRKDLRGVVRVGRALAGGALPLDDVRRALGREEPQLAGVPHNLVGQLARFAAVGVASTAAYALLYLLLHPLIGAQGANFTALLVTAVGNIAANRAFTFGVRGRAGAARHHLQGLVVFLLTWALTAGSLSVLDHVAPDAGRGLQLAVLVVANLVATVTRFLGLRLIFRSATGEQAELR</sequence>
<protein>
    <submittedName>
        <fullName evidence="9">Glycosyltransferase involved in cell wall bisynthesis</fullName>
    </submittedName>
</protein>
<evidence type="ECO:0000256" key="4">
    <source>
        <dbReference type="ARBA" id="ARBA00023136"/>
    </source>
</evidence>
<dbReference type="Proteomes" id="UP000183053">
    <property type="component" value="Unassembled WGS sequence"/>
</dbReference>
<feature type="transmembrane region" description="Helical" evidence="6">
    <location>
        <begin position="382"/>
        <end position="401"/>
    </location>
</feature>